<proteinExistence type="predicted"/>
<evidence type="ECO:0000313" key="2">
    <source>
        <dbReference type="EMBL" id="SFL98333.1"/>
    </source>
</evidence>
<feature type="region of interest" description="Disordered" evidence="1">
    <location>
        <begin position="34"/>
        <end position="57"/>
    </location>
</feature>
<organism evidence="2 3">
    <name type="scientific">Streptomyces pini</name>
    <dbReference type="NCBI Taxonomy" id="1520580"/>
    <lineage>
        <taxon>Bacteria</taxon>
        <taxon>Bacillati</taxon>
        <taxon>Actinomycetota</taxon>
        <taxon>Actinomycetes</taxon>
        <taxon>Kitasatosporales</taxon>
        <taxon>Streptomycetaceae</taxon>
        <taxon>Streptomyces</taxon>
    </lineage>
</organism>
<evidence type="ECO:0000256" key="1">
    <source>
        <dbReference type="SAM" id="MobiDB-lite"/>
    </source>
</evidence>
<dbReference type="Proteomes" id="UP000198928">
    <property type="component" value="Unassembled WGS sequence"/>
</dbReference>
<sequence>MAGAVLAAANVLGLGAVAGSAGIVPTVPGGLPVTVLDDDAPVSGRGPLPTASGMERR</sequence>
<name>A0A1I4M5D4_9ACTN</name>
<dbReference type="AlphaFoldDB" id="A0A1I4M5D4"/>
<evidence type="ECO:0000313" key="3">
    <source>
        <dbReference type="Proteomes" id="UP000198928"/>
    </source>
</evidence>
<reference evidence="3" key="1">
    <citation type="submission" date="2016-10" db="EMBL/GenBank/DDBJ databases">
        <authorList>
            <person name="Varghese N."/>
            <person name="Submissions S."/>
        </authorList>
    </citation>
    <scope>NUCLEOTIDE SEQUENCE [LARGE SCALE GENOMIC DNA]</scope>
    <source>
        <strain evidence="3">PL19</strain>
    </source>
</reference>
<keyword evidence="3" id="KW-1185">Reference proteome</keyword>
<accession>A0A1I4M5D4</accession>
<gene>
    <name evidence="2" type="ORF">SAMN05192584_1368</name>
</gene>
<protein>
    <submittedName>
        <fullName evidence="2">Uncharacterized protein</fullName>
    </submittedName>
</protein>
<dbReference type="EMBL" id="FOSG01000036">
    <property type="protein sequence ID" value="SFL98333.1"/>
    <property type="molecule type" value="Genomic_DNA"/>
</dbReference>